<dbReference type="InterPro" id="IPR000639">
    <property type="entry name" value="Epox_hydrolase-like"/>
</dbReference>
<protein>
    <submittedName>
        <fullName evidence="2">Alpha/beta hydrolase</fullName>
    </submittedName>
</protein>
<dbReference type="Proteomes" id="UP000307808">
    <property type="component" value="Unassembled WGS sequence"/>
</dbReference>
<reference evidence="2 3" key="1">
    <citation type="submission" date="2019-04" db="EMBL/GenBank/DDBJ databases">
        <authorList>
            <person name="Dong K."/>
        </authorList>
    </citation>
    <scope>NUCLEOTIDE SEQUENCE [LARGE SCALE GENOMIC DNA]</scope>
    <source>
        <strain evidence="3">dk3543</strain>
    </source>
</reference>
<dbReference type="PANTHER" id="PTHR43194:SF2">
    <property type="entry name" value="PEROXISOMAL MEMBRANE PROTEIN LPX1"/>
    <property type="match status" value="1"/>
</dbReference>
<organism evidence="2 3">
    <name type="scientific">Nocardioides jishulii</name>
    <dbReference type="NCBI Taxonomy" id="2575440"/>
    <lineage>
        <taxon>Bacteria</taxon>
        <taxon>Bacillati</taxon>
        <taxon>Actinomycetota</taxon>
        <taxon>Actinomycetes</taxon>
        <taxon>Propionibacteriales</taxon>
        <taxon>Nocardioidaceae</taxon>
        <taxon>Nocardioides</taxon>
    </lineage>
</organism>
<dbReference type="PANTHER" id="PTHR43194">
    <property type="entry name" value="HYDROLASE ALPHA/BETA FOLD FAMILY"/>
    <property type="match status" value="1"/>
</dbReference>
<dbReference type="SUPFAM" id="SSF53474">
    <property type="entry name" value="alpha/beta-Hydrolases"/>
    <property type="match status" value="1"/>
</dbReference>
<name>A0A4U2YJT2_9ACTN</name>
<dbReference type="EMBL" id="SZPY01000003">
    <property type="protein sequence ID" value="TKI61436.1"/>
    <property type="molecule type" value="Genomic_DNA"/>
</dbReference>
<dbReference type="AlphaFoldDB" id="A0A4U2YJT2"/>
<dbReference type="GO" id="GO:0016787">
    <property type="term" value="F:hydrolase activity"/>
    <property type="evidence" value="ECO:0007669"/>
    <property type="project" value="UniProtKB-KW"/>
</dbReference>
<sequence>MFADFEVRDVTVAPGIDLRVRVGGAGPAVILLHGHPRTHMTWHAVAPRLAAGGYLVICPDLRGYGHSSKPDPDPDHSTYCDRAMAGDIVELASRLGQQTFAVIGHDRGSYVAYRTALDSPEHVTSLAVLDSVPIVEALERAGAEFAEPWWHWFFLGASPHAERVINADPLAWYRLDAASMGADNYADMVEAVQQPRTVRAMVEDYRAGLHVDRRHDEEARAAGRLIECPTLVAWSRHDDMVDLYGDPAEVWKAWCRRRVHTAVIDSGHHMAEEAPEQLSDVLLTHLNGYPGSA</sequence>
<gene>
    <name evidence="2" type="ORF">FC770_11600</name>
</gene>
<dbReference type="OrthoDB" id="9812774at2"/>
<dbReference type="InterPro" id="IPR050228">
    <property type="entry name" value="Carboxylesterase_BioH"/>
</dbReference>
<keyword evidence="2" id="KW-0378">Hydrolase</keyword>
<proteinExistence type="predicted"/>
<accession>A0A4U2YJT2</accession>
<dbReference type="PRINTS" id="PR00412">
    <property type="entry name" value="EPOXHYDRLASE"/>
</dbReference>
<dbReference type="InterPro" id="IPR029058">
    <property type="entry name" value="AB_hydrolase_fold"/>
</dbReference>
<keyword evidence="3" id="KW-1185">Reference proteome</keyword>
<evidence type="ECO:0000259" key="1">
    <source>
        <dbReference type="Pfam" id="PF00561"/>
    </source>
</evidence>
<feature type="domain" description="AB hydrolase-1" evidence="1">
    <location>
        <begin position="27"/>
        <end position="275"/>
    </location>
</feature>
<dbReference type="Gene3D" id="3.40.50.1820">
    <property type="entry name" value="alpha/beta hydrolase"/>
    <property type="match status" value="1"/>
</dbReference>
<dbReference type="Pfam" id="PF00561">
    <property type="entry name" value="Abhydrolase_1"/>
    <property type="match status" value="1"/>
</dbReference>
<dbReference type="InterPro" id="IPR000073">
    <property type="entry name" value="AB_hydrolase_1"/>
</dbReference>
<evidence type="ECO:0000313" key="2">
    <source>
        <dbReference type="EMBL" id="TKI61436.1"/>
    </source>
</evidence>
<evidence type="ECO:0000313" key="3">
    <source>
        <dbReference type="Proteomes" id="UP000307808"/>
    </source>
</evidence>
<comment type="caution">
    <text evidence="2">The sequence shown here is derived from an EMBL/GenBank/DDBJ whole genome shotgun (WGS) entry which is preliminary data.</text>
</comment>
<dbReference type="PRINTS" id="PR00111">
    <property type="entry name" value="ABHYDROLASE"/>
</dbReference>